<dbReference type="Proteomes" id="UP000030746">
    <property type="component" value="Unassembled WGS sequence"/>
</dbReference>
<dbReference type="CTD" id="20232138"/>
<dbReference type="OrthoDB" id="416119at2759"/>
<keyword evidence="2" id="KW-1185">Reference proteome</keyword>
<dbReference type="RefSeq" id="XP_009058532.1">
    <property type="nucleotide sequence ID" value="XM_009060284.1"/>
</dbReference>
<name>V4A2I1_LOTGI</name>
<organism evidence="1 2">
    <name type="scientific">Lottia gigantea</name>
    <name type="common">Giant owl limpet</name>
    <dbReference type="NCBI Taxonomy" id="225164"/>
    <lineage>
        <taxon>Eukaryota</taxon>
        <taxon>Metazoa</taxon>
        <taxon>Spiralia</taxon>
        <taxon>Lophotrochozoa</taxon>
        <taxon>Mollusca</taxon>
        <taxon>Gastropoda</taxon>
        <taxon>Patellogastropoda</taxon>
        <taxon>Lottioidea</taxon>
        <taxon>Lottiidae</taxon>
        <taxon>Lottia</taxon>
    </lineage>
</organism>
<reference evidence="1 2" key="1">
    <citation type="journal article" date="2013" name="Nature">
        <title>Insights into bilaterian evolution from three spiralian genomes.</title>
        <authorList>
            <person name="Simakov O."/>
            <person name="Marletaz F."/>
            <person name="Cho S.J."/>
            <person name="Edsinger-Gonzales E."/>
            <person name="Havlak P."/>
            <person name="Hellsten U."/>
            <person name="Kuo D.H."/>
            <person name="Larsson T."/>
            <person name="Lv J."/>
            <person name="Arendt D."/>
            <person name="Savage R."/>
            <person name="Osoegawa K."/>
            <person name="de Jong P."/>
            <person name="Grimwood J."/>
            <person name="Chapman J.A."/>
            <person name="Shapiro H."/>
            <person name="Aerts A."/>
            <person name="Otillar R.P."/>
            <person name="Terry A.Y."/>
            <person name="Boore J.L."/>
            <person name="Grigoriev I.V."/>
            <person name="Lindberg D.R."/>
            <person name="Seaver E.C."/>
            <person name="Weisblat D.A."/>
            <person name="Putnam N.H."/>
            <person name="Rokhsar D.S."/>
        </authorList>
    </citation>
    <scope>NUCLEOTIDE SEQUENCE [LARGE SCALE GENOMIC DNA]</scope>
</reference>
<dbReference type="AlphaFoldDB" id="V4A2I1"/>
<gene>
    <name evidence="1" type="ORF">LOTGIDRAFT_122648</name>
</gene>
<dbReference type="HOGENOM" id="CLU_3056451_0_0_1"/>
<protein>
    <submittedName>
        <fullName evidence="1">Uncharacterized protein</fullName>
    </submittedName>
</protein>
<evidence type="ECO:0000313" key="2">
    <source>
        <dbReference type="Proteomes" id="UP000030746"/>
    </source>
</evidence>
<sequence length="54" mass="6293">LGITFTTVLEDITEFNFREKINSTKKLLGMWTWHPLTIIGRIYVIKSLVLPKCI</sequence>
<evidence type="ECO:0000313" key="1">
    <source>
        <dbReference type="EMBL" id="ESO90882.1"/>
    </source>
</evidence>
<dbReference type="EMBL" id="KB202325">
    <property type="protein sequence ID" value="ESO90882.1"/>
    <property type="molecule type" value="Genomic_DNA"/>
</dbReference>
<dbReference type="KEGG" id="lgi:LOTGIDRAFT_122648"/>
<dbReference type="GeneID" id="20232138"/>
<proteinExistence type="predicted"/>
<accession>V4A2I1</accession>
<feature type="non-terminal residue" evidence="1">
    <location>
        <position position="1"/>
    </location>
</feature>